<dbReference type="InterPro" id="IPR043545">
    <property type="entry name" value="GRIP1/2"/>
</dbReference>
<dbReference type="RefSeq" id="XP_001354850.3">
    <property type="nucleotide sequence ID" value="XM_001354814.4"/>
</dbReference>
<dbReference type="GO" id="GO:0098887">
    <property type="term" value="P:neurotransmitter receptor transport, endosome to postsynaptic membrane"/>
    <property type="evidence" value="ECO:0007669"/>
    <property type="project" value="TreeGrafter"/>
</dbReference>
<dbReference type="CDD" id="cd06681">
    <property type="entry name" value="PDZ2_GRIP1-2-like"/>
    <property type="match status" value="1"/>
</dbReference>
<dbReference type="PANTHER" id="PTHR46227">
    <property type="entry name" value="GLUTAMATE RECEPTOR-INTERACTING PROTEIN GRIP"/>
    <property type="match status" value="1"/>
</dbReference>
<dbReference type="CDD" id="cd06685">
    <property type="entry name" value="PDZ7_GRIP1-2-like"/>
    <property type="match status" value="1"/>
</dbReference>
<feature type="domain" description="PDZ" evidence="5">
    <location>
        <begin position="190"/>
        <end position="256"/>
    </location>
</feature>
<feature type="region of interest" description="Disordered" evidence="4">
    <location>
        <begin position="771"/>
        <end position="793"/>
    </location>
</feature>
<dbReference type="KEGG" id="dpo:4815390"/>
<keyword evidence="2" id="KW-0963">Cytoplasm</keyword>
<dbReference type="AlphaFoldDB" id="A0A6I8UFY0"/>
<proteinExistence type="predicted"/>
<keyword evidence="7" id="KW-0675">Receptor</keyword>
<sequence length="1109" mass="117198">MKLWKSKKPIVGCVPGKSSALKQEQELHHHHHPQHNPHPHPQQQQQQHPQAESNGIALAPMLSVDRAMSPAQSEDSGLAPERGTTYATITLPRNALHLAITFAERNDLSYPPVVGALNPVGHAADFLAPGDRLHQIDGISTIGLSNQKVMNMLCTDAGGGGGPAIVEIEYSLPEYTVSQNSLCVSSKLAQITVERESGCLGLTLRGGADYPLIVTHVRPHGPVYKTGRIKPGDRLLRVDNISLIGKTLAEAQQIIKCGGVHVSGGYTNLTIEYDVSVVQSVEFSMGPLLIEIERPMNDKLGLVLCNYTAAMAAAGSSSVSGSGSSTPSSGGGEKMEDMVMVVTQPGVYIASILPASIADRCGALSVGDQVLSIDDTMIEHSAYSPDEVMTILDTSTGRGYTQMQIMPAHALARRGHTALGSPKYSFSTLESRKSTSASASTGRQRQRFARKSSLPLEGLPMAAAAAGVGGGGGGGAGTGHASSSLGLCRAESFPVLLDCSQGAGIVLGGDGSQGGCGAAMTIGQILADSVADRSGCIQVGDRIVAINKMYSLDAMAMRQLLEGGSLRHTSNGNGHGSNGNINNMNAPANWLELEIEFDMPDAVVPSSGVFNVKLLRAGKCGLGLSVSGSSHGGLVISDVKMGSPAHRSGSLRAGDILLAVDQHPVQHFNVDSLLKDSQPTQQQQQQQSSSSPPVSPTTGADFTTLTIKRVVLPDFLPMASSPIYSNCPAGAGGMAEHDLYSSAYVTAGKYADCISLKSRTPQPEYFRLPSSMPMQQQQQQHQQQQQEEQSAVQMRHVGGGGSFSRSFVGAGAVNTQSLTTELPEEEDEQDEDREQLYTGYELNRYASVDCTALPPPMESKVYGSAASSSSKSSGSSLHQIIFTVRLEPKGGLLGITLAGSEDITKPITISGLVEGGIGHKNGQIHVGDQLLAIDEHSVQGMPLSHATSLLQNLGDLVDLKILRSHADLANGSHHLPQTQAIYAKVQRRPRSPSKESTCNGNGSATGSANGSTNGIANGSGKPRIFHVTLYKDKVYDDYGFSVSDGLYERGVFINRIRSGGPADMCSLLKPFDRIMQVNEMKTQDFDCCLTVPLIAAAGDKIEMIMQRTE</sequence>
<evidence type="ECO:0000256" key="4">
    <source>
        <dbReference type="SAM" id="MobiDB-lite"/>
    </source>
</evidence>
<evidence type="ECO:0000256" key="3">
    <source>
        <dbReference type="ARBA" id="ARBA00022737"/>
    </source>
</evidence>
<feature type="domain" description="PDZ" evidence="5">
    <location>
        <begin position="1026"/>
        <end position="1109"/>
    </location>
</feature>
<comment type="subcellular location">
    <subcellularLocation>
        <location evidence="1">Cytoplasm</location>
    </subcellularLocation>
</comment>
<dbReference type="InParanoid" id="A0A6I8UFY0"/>
<dbReference type="FunCoup" id="A0A6I8UFY0">
    <property type="interactions" value="97"/>
</dbReference>
<dbReference type="InterPro" id="IPR001478">
    <property type="entry name" value="PDZ"/>
</dbReference>
<evidence type="ECO:0000256" key="1">
    <source>
        <dbReference type="ARBA" id="ARBA00004496"/>
    </source>
</evidence>
<feature type="compositionally biased region" description="Low complexity" evidence="4">
    <location>
        <begin position="999"/>
        <end position="1014"/>
    </location>
</feature>
<feature type="compositionally biased region" description="Polar residues" evidence="4">
    <location>
        <begin position="424"/>
        <end position="443"/>
    </location>
</feature>
<dbReference type="PROSITE" id="PS50106">
    <property type="entry name" value="PDZ"/>
    <property type="match status" value="6"/>
</dbReference>
<accession>A0A6I8UFY0</accession>
<dbReference type="PANTHER" id="PTHR46227:SF2">
    <property type="entry name" value="FI03335P"/>
    <property type="match status" value="1"/>
</dbReference>
<dbReference type="Pfam" id="PF00595">
    <property type="entry name" value="PDZ"/>
    <property type="match status" value="4"/>
</dbReference>
<feature type="region of interest" description="Disordered" evidence="4">
    <location>
        <begin position="423"/>
        <end position="451"/>
    </location>
</feature>
<dbReference type="FunFam" id="2.30.42.10:FF:000023">
    <property type="entry name" value="Glutamate receptor interacting protein 1"/>
    <property type="match status" value="1"/>
</dbReference>
<reference evidence="7" key="1">
    <citation type="submission" date="2025-08" db="UniProtKB">
        <authorList>
            <consortium name="RefSeq"/>
        </authorList>
    </citation>
    <scope>IDENTIFICATION</scope>
    <source>
        <strain evidence="7">MV-25-SWS-2005</strain>
        <tissue evidence="7">Whole body</tissue>
    </source>
</reference>
<dbReference type="Proteomes" id="UP000001819">
    <property type="component" value="Chromosome X"/>
</dbReference>
<name>A0A6I8UFY0_DROPS</name>
<feature type="region of interest" description="Disordered" evidence="4">
    <location>
        <begin position="986"/>
        <end position="1015"/>
    </location>
</feature>
<evidence type="ECO:0000256" key="2">
    <source>
        <dbReference type="ARBA" id="ARBA00022490"/>
    </source>
</evidence>
<dbReference type="SMART" id="SM00228">
    <property type="entry name" value="PDZ"/>
    <property type="match status" value="7"/>
</dbReference>
<dbReference type="CDD" id="cd06683">
    <property type="entry name" value="PDZ6_GRIP1-2-like"/>
    <property type="match status" value="1"/>
</dbReference>
<evidence type="ECO:0000313" key="7">
    <source>
        <dbReference type="RefSeq" id="XP_001354850.3"/>
    </source>
</evidence>
<feature type="region of interest" description="Disordered" evidence="4">
    <location>
        <begin position="14"/>
        <end position="52"/>
    </location>
</feature>
<keyword evidence="3" id="KW-0677">Repeat</keyword>
<dbReference type="SUPFAM" id="SSF50156">
    <property type="entry name" value="PDZ domain-like"/>
    <property type="match status" value="7"/>
</dbReference>
<dbReference type="FunFam" id="2.30.42.10:FF:000206">
    <property type="entry name" value="Glutamate receptor-interacting protein 1"/>
    <property type="match status" value="1"/>
</dbReference>
<protein>
    <submittedName>
        <fullName evidence="7">Glutamate receptor-interacting protein 2 isoform X1</fullName>
    </submittedName>
</protein>
<feature type="domain" description="PDZ" evidence="5">
    <location>
        <begin position="289"/>
        <end position="395"/>
    </location>
</feature>
<gene>
    <name evidence="7" type="primary">Grip</name>
</gene>
<feature type="domain" description="PDZ" evidence="5">
    <location>
        <begin position="881"/>
        <end position="965"/>
    </location>
</feature>
<dbReference type="CDD" id="cd00136">
    <property type="entry name" value="PDZ_canonical"/>
    <property type="match status" value="1"/>
</dbReference>
<feature type="compositionally biased region" description="Low complexity" evidence="4">
    <location>
        <begin position="775"/>
        <end position="789"/>
    </location>
</feature>
<dbReference type="InterPro" id="IPR036034">
    <property type="entry name" value="PDZ_sf"/>
</dbReference>
<feature type="region of interest" description="Disordered" evidence="4">
    <location>
        <begin position="675"/>
        <end position="700"/>
    </location>
</feature>
<evidence type="ECO:0000259" key="5">
    <source>
        <dbReference type="PROSITE" id="PS50106"/>
    </source>
</evidence>
<evidence type="ECO:0000313" key="6">
    <source>
        <dbReference type="Proteomes" id="UP000001819"/>
    </source>
</evidence>
<feature type="compositionally biased region" description="Low complexity" evidence="4">
    <location>
        <begin position="41"/>
        <end position="50"/>
    </location>
</feature>
<organism evidence="6 7">
    <name type="scientific">Drosophila pseudoobscura pseudoobscura</name>
    <name type="common">Fruit fly</name>
    <dbReference type="NCBI Taxonomy" id="46245"/>
    <lineage>
        <taxon>Eukaryota</taxon>
        <taxon>Metazoa</taxon>
        <taxon>Ecdysozoa</taxon>
        <taxon>Arthropoda</taxon>
        <taxon>Hexapoda</taxon>
        <taxon>Insecta</taxon>
        <taxon>Pterygota</taxon>
        <taxon>Neoptera</taxon>
        <taxon>Endopterygota</taxon>
        <taxon>Diptera</taxon>
        <taxon>Brachycera</taxon>
        <taxon>Muscomorpha</taxon>
        <taxon>Ephydroidea</taxon>
        <taxon>Drosophilidae</taxon>
        <taxon>Drosophila</taxon>
        <taxon>Sophophora</taxon>
    </lineage>
</organism>
<feature type="domain" description="PDZ" evidence="5">
    <location>
        <begin position="504"/>
        <end position="562"/>
    </location>
</feature>
<dbReference type="FunFam" id="2.30.42.10:FF:000035">
    <property type="entry name" value="Glutamate receptor interacting protein 1"/>
    <property type="match status" value="1"/>
</dbReference>
<feature type="compositionally biased region" description="Low complexity" evidence="4">
    <location>
        <begin position="677"/>
        <end position="698"/>
    </location>
</feature>
<keyword evidence="6" id="KW-1185">Reference proteome</keyword>
<dbReference type="Gene3D" id="2.30.42.10">
    <property type="match status" value="7"/>
</dbReference>
<dbReference type="GO" id="GO:0005737">
    <property type="term" value="C:cytoplasm"/>
    <property type="evidence" value="ECO:0007669"/>
    <property type="project" value="UniProtKB-SubCell"/>
</dbReference>
<feature type="domain" description="PDZ" evidence="5">
    <location>
        <begin position="611"/>
        <end position="677"/>
    </location>
</feature>
<feature type="compositionally biased region" description="Basic residues" evidence="4">
    <location>
        <begin position="28"/>
        <end position="38"/>
    </location>
</feature>